<dbReference type="GO" id="GO:0004222">
    <property type="term" value="F:metalloendopeptidase activity"/>
    <property type="evidence" value="ECO:0007669"/>
    <property type="project" value="InterPro"/>
</dbReference>
<evidence type="ECO:0000256" key="3">
    <source>
        <dbReference type="RuleBase" id="RU004447"/>
    </source>
</evidence>
<dbReference type="SUPFAM" id="SSF63411">
    <property type="entry name" value="LuxS/MPP-like metallohydrolase"/>
    <property type="match status" value="2"/>
</dbReference>
<dbReference type="PANTHER" id="PTHR11851:SF49">
    <property type="entry name" value="MITOCHONDRIAL-PROCESSING PEPTIDASE SUBUNIT ALPHA"/>
    <property type="match status" value="1"/>
</dbReference>
<dbReference type="PROSITE" id="PS00143">
    <property type="entry name" value="INSULINASE"/>
    <property type="match status" value="1"/>
</dbReference>
<dbReference type="GO" id="GO:0006508">
    <property type="term" value="P:proteolysis"/>
    <property type="evidence" value="ECO:0007669"/>
    <property type="project" value="InterPro"/>
</dbReference>
<accession>A0A212J0N2</accession>
<evidence type="ECO:0000256" key="1">
    <source>
        <dbReference type="ARBA" id="ARBA00001947"/>
    </source>
</evidence>
<organism evidence="6">
    <name type="scientific">uncultured Dysgonomonas sp</name>
    <dbReference type="NCBI Taxonomy" id="206096"/>
    <lineage>
        <taxon>Bacteria</taxon>
        <taxon>Pseudomonadati</taxon>
        <taxon>Bacteroidota</taxon>
        <taxon>Bacteroidia</taxon>
        <taxon>Bacteroidales</taxon>
        <taxon>Dysgonomonadaceae</taxon>
        <taxon>Dysgonomonas</taxon>
        <taxon>environmental samples</taxon>
    </lineage>
</organism>
<evidence type="ECO:0000259" key="5">
    <source>
        <dbReference type="Pfam" id="PF05193"/>
    </source>
</evidence>
<protein>
    <submittedName>
        <fullName evidence="6">Uncharacterized protein</fullName>
    </submittedName>
</protein>
<dbReference type="PANTHER" id="PTHR11851">
    <property type="entry name" value="METALLOPROTEASE"/>
    <property type="match status" value="1"/>
</dbReference>
<dbReference type="AlphaFoldDB" id="A0A212J0N2"/>
<feature type="domain" description="Peptidase M16 N-terminal" evidence="4">
    <location>
        <begin position="23"/>
        <end position="159"/>
    </location>
</feature>
<sequence length="407" mass="46584">MINYHSHTLSNGLRIVHKPMDGNVSYCGFIVNAGTRDENPEEYGMAHFVEHMLFKGTKKRRSHHIINRMEHVGGELNAYTNKEETVVYAIFLEQHFERAFELLSDMAFHSRFPQQEIDKEVEVIIDEIHSYEDNPSELIFDEFENLVFNGSQIGHNILGEPDTLLNFDTMKARAFVNRFYVPSNTVFFSLGNTDFKKVVYLAEKYLSDLSGPICPNGRIVPVEIKLEQRIENKETSQVHALIGCRSYSMFDPNRKVLNLLNNILGGPGMNSRLNISLREKKGYVYSVDSTATAYTDTGILSIYFGCDKRNADKCIGLVHKELNKLKIEKLSTSQLSIAKKQLIGQIGVMSDNHENMALSLGKSFFHYNHYNTLEETFHKIESITAEQIQAVANEIFEENRLFSLLYN</sequence>
<dbReference type="InterPro" id="IPR011765">
    <property type="entry name" value="Pept_M16_N"/>
</dbReference>
<gene>
    <name evidence="6" type="ORF">KL86DYS1_10760</name>
</gene>
<dbReference type="EMBL" id="FLUM01000001">
    <property type="protein sequence ID" value="SBV93022.1"/>
    <property type="molecule type" value="Genomic_DNA"/>
</dbReference>
<name>A0A212J0N2_9BACT</name>
<evidence type="ECO:0000259" key="4">
    <source>
        <dbReference type="Pfam" id="PF00675"/>
    </source>
</evidence>
<dbReference type="Gene3D" id="3.30.830.10">
    <property type="entry name" value="Metalloenzyme, LuxS/M16 peptidase-like"/>
    <property type="match status" value="2"/>
</dbReference>
<dbReference type="RefSeq" id="WP_296938646.1">
    <property type="nucleotide sequence ID" value="NZ_LT599032.1"/>
</dbReference>
<comment type="cofactor">
    <cofactor evidence="1">
        <name>Zn(2+)</name>
        <dbReference type="ChEBI" id="CHEBI:29105"/>
    </cofactor>
</comment>
<evidence type="ECO:0000256" key="2">
    <source>
        <dbReference type="ARBA" id="ARBA00007261"/>
    </source>
</evidence>
<feature type="domain" description="Peptidase M16 C-terminal" evidence="5">
    <location>
        <begin position="172"/>
        <end position="342"/>
    </location>
</feature>
<comment type="similarity">
    <text evidence="2 3">Belongs to the peptidase M16 family.</text>
</comment>
<dbReference type="GO" id="GO:0046872">
    <property type="term" value="F:metal ion binding"/>
    <property type="evidence" value="ECO:0007669"/>
    <property type="project" value="InterPro"/>
</dbReference>
<proteinExistence type="inferred from homology"/>
<dbReference type="Pfam" id="PF05193">
    <property type="entry name" value="Peptidase_M16_C"/>
    <property type="match status" value="1"/>
</dbReference>
<dbReference type="InterPro" id="IPR011249">
    <property type="entry name" value="Metalloenz_LuxS/M16"/>
</dbReference>
<evidence type="ECO:0000313" key="6">
    <source>
        <dbReference type="EMBL" id="SBV93022.1"/>
    </source>
</evidence>
<dbReference type="InterPro" id="IPR050361">
    <property type="entry name" value="MPP/UQCRC_Complex"/>
</dbReference>
<reference evidence="6" key="1">
    <citation type="submission" date="2016-04" db="EMBL/GenBank/DDBJ databases">
        <authorList>
            <person name="Evans L.H."/>
            <person name="Alamgir A."/>
            <person name="Owens N."/>
            <person name="Weber N.D."/>
            <person name="Virtaneva K."/>
            <person name="Barbian K."/>
            <person name="Babar A."/>
            <person name="Rosenke K."/>
        </authorList>
    </citation>
    <scope>NUCLEOTIDE SEQUENCE</scope>
    <source>
        <strain evidence="6">86-1</strain>
    </source>
</reference>
<dbReference type="InterPro" id="IPR001431">
    <property type="entry name" value="Pept_M16_Zn_BS"/>
</dbReference>
<dbReference type="InterPro" id="IPR007863">
    <property type="entry name" value="Peptidase_M16_C"/>
</dbReference>
<dbReference type="Pfam" id="PF00675">
    <property type="entry name" value="Peptidase_M16"/>
    <property type="match status" value="1"/>
</dbReference>